<dbReference type="Pfam" id="PF23411">
    <property type="entry name" value="Beta-prop_Vps41"/>
    <property type="match status" value="1"/>
</dbReference>
<dbReference type="GO" id="GO:0030897">
    <property type="term" value="C:HOPS complex"/>
    <property type="evidence" value="ECO:0007669"/>
    <property type="project" value="TreeGrafter"/>
</dbReference>
<dbReference type="GO" id="GO:0034058">
    <property type="term" value="P:endosomal vesicle fusion"/>
    <property type="evidence" value="ECO:0007669"/>
    <property type="project" value="TreeGrafter"/>
</dbReference>
<evidence type="ECO:0000313" key="4">
    <source>
        <dbReference type="Proteomes" id="UP001224775"/>
    </source>
</evidence>
<organism evidence="3 4">
    <name type="scientific">Skeletonema marinoi</name>
    <dbReference type="NCBI Taxonomy" id="267567"/>
    <lineage>
        <taxon>Eukaryota</taxon>
        <taxon>Sar</taxon>
        <taxon>Stramenopiles</taxon>
        <taxon>Ochrophyta</taxon>
        <taxon>Bacillariophyta</taxon>
        <taxon>Coscinodiscophyceae</taxon>
        <taxon>Thalassiosirophycidae</taxon>
        <taxon>Thalassiosirales</taxon>
        <taxon>Skeletonemataceae</taxon>
        <taxon>Skeletonema</taxon>
        <taxon>Skeletonema marinoi-dohrnii complex</taxon>
    </lineage>
</organism>
<feature type="region of interest" description="Disordered" evidence="1">
    <location>
        <begin position="125"/>
        <end position="156"/>
    </location>
</feature>
<feature type="region of interest" description="Disordered" evidence="1">
    <location>
        <begin position="292"/>
        <end position="313"/>
    </location>
</feature>
<protein>
    <submittedName>
        <fullName evidence="3">Vacuolar protein sorting-associated protein 41</fullName>
    </submittedName>
</protein>
<feature type="region of interest" description="Disordered" evidence="1">
    <location>
        <begin position="1460"/>
        <end position="1479"/>
    </location>
</feature>
<reference evidence="3" key="1">
    <citation type="submission" date="2023-06" db="EMBL/GenBank/DDBJ databases">
        <title>Survivors Of The Sea: Transcriptome response of Skeletonema marinoi to long-term dormancy.</title>
        <authorList>
            <person name="Pinder M.I.M."/>
            <person name="Kourtchenko O."/>
            <person name="Robertson E.K."/>
            <person name="Larsson T."/>
            <person name="Maumus F."/>
            <person name="Osuna-Cruz C.M."/>
            <person name="Vancaester E."/>
            <person name="Stenow R."/>
            <person name="Vandepoele K."/>
            <person name="Ploug H."/>
            <person name="Bruchert V."/>
            <person name="Godhe A."/>
            <person name="Topel M."/>
        </authorList>
    </citation>
    <scope>NUCLEOTIDE SEQUENCE</scope>
    <source>
        <strain evidence="3">R05AC</strain>
    </source>
</reference>
<proteinExistence type="predicted"/>
<keyword evidence="4" id="KW-1185">Reference proteome</keyword>
<feature type="domain" description="Vps41 beta-propeller" evidence="2">
    <location>
        <begin position="404"/>
        <end position="604"/>
    </location>
</feature>
<sequence length="1479" mass="162018">MANDKIIKEDSTAIMRPNNDDDEIKSSSNNNDATSDNDDDTATDSYDNDEEDDDDDLSQDSYQDDDRGRPLPMPPLKYARIMGSLPRDNNNNDMSNNSTTPSSCALSVKATCSTMGRVVLRPSADYKSHHHDHASISEAAATGGGGGGTASTSGGVHISEYEDDEDADRSFTKVCHVIAMGFQDGKIRLVDALSGGSVLFGSSLGDGGAWFVNPTLANKKRPDDPENEIVALSFDSSSTYLCALNVRGDAAIFGPLEWGRQSQRVSVADTKGGTQKQQQGFFAAFVGGGTSDDSKVTNSGNEENANRVLRPPFTLNKPPTSTVRFSYADQQGGCHPVCMALDPAYGKRKERALLVGFNDGRLIFSKLQGGGVTAGVTSFFGGAAAASTVKKSDSVIYQGMGSSSVASGDKFGIEAIAWRGGLVAWADSSGVRLFDIEYMSRIAHIDRPTGARSNLYPTISSLRPSIMFERSDSLLIGWGDCLMAMVIRDAKSSAVKKDGPTTKEIKKKTVDCTMAWELDCVACSVVPLDEKHVAVLGLVPSAGSSSSSIHDTAESEYGDSQIAGGDNVIELQVINREDGKSISNDSLPLADQIYTNSDDNSIKRIRTGNASEFTLLSSYAVSRMDDSAEFEALDDGEKAVIEREVDAVSVSRTKKSASTKFSDLHRRWNLANDVCSSGKEILQDSLAFHHEEEEDDESTSSQLSACSDNYVFALSEPINPDILSSDLDHSARSSPPIMAVVYSHDVCLVQTRDVDDVVSFARSMGKSALALKYALAHRRDMRRHELDLLVDNYFSALLRLGRHSAEGKSLSFSRVKIAAESLPILLGGDSRMWQRWIFMFARIPGGLFLIREKIPVRDPHLPSYVFEMVLEKMLEETVDHRSQDNIISDDYDVHDAASDKMTDLFLETLRSWGPTSCLRKRIQLQRYFSQKSRNNSSSVAFIKQAEKDLQRRISQTAFGVLSDAKDSASMIEDISTRQAIDASKDSLFDVDNLIDKFSSRLSTSTSQDCQSSRIYVGRKSDITIIFASAELEMMRERFDRALGYYLSIGSSFMTESLPLLEETAVLMVNHSQEKLALAEVTGNKYDHVLSLLEMHQLQYALLNRNYSFVDKSEASTEPPIVALIMLVGLTKAGSFLMDCLSPPDSKADADAEMENTNSSNDSNLPLDAIATQLASRPKLLYWFLFQVFTKRPDMYVKFPTTSVPPLTITNLHRAQFSLFLDYANESEGEVISEPTTSTSMTVDSDSPFISFLRATIPHGGVDAVTVRERLGSYRGGRTDNPVFARELAFVTEKFGKGTLDEAKEVLNLYLLGAKNLSMAVAFAERDTKHSKDLWKMLVEHCTISDPSSDASEKGALFGSLLEAAAHCGADLASLVSSIPEGMSIEGLRPKLIAAIADYRHKVRIHEYTADALAEDKVSLLRELCHLSRRGERGIDMKMKDGAHKKDSLPSNKLSLLQRQRMKSGTATMRHPSSFSLSIR</sequence>
<dbReference type="GO" id="GO:0006623">
    <property type="term" value="P:protein targeting to vacuole"/>
    <property type="evidence" value="ECO:0007669"/>
    <property type="project" value="InterPro"/>
</dbReference>
<comment type="caution">
    <text evidence="3">The sequence shown here is derived from an EMBL/GenBank/DDBJ whole genome shotgun (WGS) entry which is preliminary data.</text>
</comment>
<evidence type="ECO:0000256" key="1">
    <source>
        <dbReference type="SAM" id="MobiDB-lite"/>
    </source>
</evidence>
<dbReference type="InterPro" id="IPR011044">
    <property type="entry name" value="Quino_amine_DH_bsu"/>
</dbReference>
<evidence type="ECO:0000259" key="2">
    <source>
        <dbReference type="Pfam" id="PF23411"/>
    </source>
</evidence>
<dbReference type="GO" id="GO:0005770">
    <property type="term" value="C:late endosome"/>
    <property type="evidence" value="ECO:0007669"/>
    <property type="project" value="TreeGrafter"/>
</dbReference>
<feature type="compositionally biased region" description="Acidic residues" evidence="1">
    <location>
        <begin position="35"/>
        <end position="58"/>
    </location>
</feature>
<dbReference type="InterPro" id="IPR045111">
    <property type="entry name" value="Vps41/Vps8"/>
</dbReference>
<dbReference type="PANTHER" id="PTHR12616">
    <property type="entry name" value="VACUOLAR PROTEIN SORTING VPS41"/>
    <property type="match status" value="1"/>
</dbReference>
<feature type="compositionally biased region" description="Low complexity" evidence="1">
    <location>
        <begin position="88"/>
        <end position="103"/>
    </location>
</feature>
<gene>
    <name evidence="3" type="ORF">QTG54_008900</name>
</gene>
<dbReference type="InterPro" id="IPR057780">
    <property type="entry name" value="Beta-prop_Vps41"/>
</dbReference>
<dbReference type="SUPFAM" id="SSF50969">
    <property type="entry name" value="YVTN repeat-like/Quinoprotein amine dehydrogenase"/>
    <property type="match status" value="1"/>
</dbReference>
<dbReference type="Proteomes" id="UP001224775">
    <property type="component" value="Unassembled WGS sequence"/>
</dbReference>
<feature type="region of interest" description="Disordered" evidence="1">
    <location>
        <begin position="1"/>
        <end position="103"/>
    </location>
</feature>
<feature type="compositionally biased region" description="Basic and acidic residues" evidence="1">
    <location>
        <begin position="1"/>
        <end position="11"/>
    </location>
</feature>
<feature type="region of interest" description="Disordered" evidence="1">
    <location>
        <begin position="542"/>
        <end position="561"/>
    </location>
</feature>
<dbReference type="GO" id="GO:0009267">
    <property type="term" value="P:cellular response to starvation"/>
    <property type="evidence" value="ECO:0007669"/>
    <property type="project" value="TreeGrafter"/>
</dbReference>
<dbReference type="EMBL" id="JATAAI010000015">
    <property type="protein sequence ID" value="KAK1740805.1"/>
    <property type="molecule type" value="Genomic_DNA"/>
</dbReference>
<dbReference type="GO" id="GO:0016236">
    <property type="term" value="P:macroautophagy"/>
    <property type="evidence" value="ECO:0007669"/>
    <property type="project" value="TreeGrafter"/>
</dbReference>
<evidence type="ECO:0000313" key="3">
    <source>
        <dbReference type="EMBL" id="KAK1740805.1"/>
    </source>
</evidence>
<dbReference type="PANTHER" id="PTHR12616:SF1">
    <property type="entry name" value="VACUOLAR PROTEIN SORTING-ASSOCIATED PROTEIN 41 HOMOLOG"/>
    <property type="match status" value="1"/>
</dbReference>
<name>A0AAD9DCL1_9STRA</name>
<accession>A0AAD9DCL1</accession>